<dbReference type="Proteomes" id="UP000653305">
    <property type="component" value="Unassembled WGS sequence"/>
</dbReference>
<dbReference type="SUPFAM" id="SSF47576">
    <property type="entry name" value="Calponin-homology domain, CH-domain"/>
    <property type="match status" value="1"/>
</dbReference>
<dbReference type="InterPro" id="IPR001715">
    <property type="entry name" value="CH_dom"/>
</dbReference>
<dbReference type="InterPro" id="IPR036872">
    <property type="entry name" value="CH_dom_sf"/>
</dbReference>
<evidence type="ECO:0000313" key="4">
    <source>
        <dbReference type="Proteomes" id="UP000653305"/>
    </source>
</evidence>
<dbReference type="PANTHER" id="PTHR46756">
    <property type="entry name" value="TRANSGELIN"/>
    <property type="match status" value="1"/>
</dbReference>
<dbReference type="Gene3D" id="1.10.418.10">
    <property type="entry name" value="Calponin-like domain"/>
    <property type="match status" value="1"/>
</dbReference>
<protein>
    <recommendedName>
        <fullName evidence="2">Calponin-homology (CH) domain-containing protein</fullName>
    </recommendedName>
</protein>
<feature type="domain" description="Calponin-homology (CH)" evidence="2">
    <location>
        <begin position="21"/>
        <end position="142"/>
    </location>
</feature>
<evidence type="ECO:0000259" key="2">
    <source>
        <dbReference type="PROSITE" id="PS50021"/>
    </source>
</evidence>
<dbReference type="GO" id="GO:0005884">
    <property type="term" value="C:actin filament"/>
    <property type="evidence" value="ECO:0007669"/>
    <property type="project" value="TreeGrafter"/>
</dbReference>
<evidence type="ECO:0000313" key="3">
    <source>
        <dbReference type="EMBL" id="GFP92820.1"/>
    </source>
</evidence>
<dbReference type="GO" id="GO:0051015">
    <property type="term" value="F:actin filament binding"/>
    <property type="evidence" value="ECO:0007669"/>
    <property type="project" value="TreeGrafter"/>
</dbReference>
<feature type="region of interest" description="Disordered" evidence="1">
    <location>
        <begin position="608"/>
        <end position="649"/>
    </location>
</feature>
<reference evidence="3" key="1">
    <citation type="submission" date="2020-07" db="EMBL/GenBank/DDBJ databases">
        <title>Ethylene signaling mediates host invasion by parasitic plants.</title>
        <authorList>
            <person name="Yoshida S."/>
        </authorList>
    </citation>
    <scope>NUCLEOTIDE SEQUENCE</scope>
    <source>
        <strain evidence="3">Okayama</strain>
    </source>
</reference>
<gene>
    <name evidence="3" type="ORF">PHJA_001426300</name>
</gene>
<dbReference type="GO" id="GO:0008093">
    <property type="term" value="F:cytoskeletal anchor activity"/>
    <property type="evidence" value="ECO:0007669"/>
    <property type="project" value="TreeGrafter"/>
</dbReference>
<dbReference type="EMBL" id="BMAC01000292">
    <property type="protein sequence ID" value="GFP92820.1"/>
    <property type="molecule type" value="Genomic_DNA"/>
</dbReference>
<proteinExistence type="predicted"/>
<dbReference type="PROSITE" id="PS50021">
    <property type="entry name" value="CH"/>
    <property type="match status" value="1"/>
</dbReference>
<feature type="region of interest" description="Disordered" evidence="1">
    <location>
        <begin position="199"/>
        <end position="221"/>
    </location>
</feature>
<comment type="caution">
    <text evidence="3">The sequence shown here is derived from an EMBL/GenBank/DDBJ whole genome shotgun (WGS) entry which is preliminary data.</text>
</comment>
<evidence type="ECO:0000256" key="1">
    <source>
        <dbReference type="SAM" id="MobiDB-lite"/>
    </source>
</evidence>
<dbReference type="GO" id="GO:0051764">
    <property type="term" value="P:actin crosslink formation"/>
    <property type="evidence" value="ECO:0007669"/>
    <property type="project" value="TreeGrafter"/>
</dbReference>
<feature type="region of interest" description="Disordered" evidence="1">
    <location>
        <begin position="557"/>
        <end position="579"/>
    </location>
</feature>
<dbReference type="CDD" id="cd00014">
    <property type="entry name" value="CH_SF"/>
    <property type="match status" value="1"/>
</dbReference>
<sequence length="649" mass="72035">MKMIDSSPSSAESSFRELDEVFLQTQTRIWLGEVINSRLDEDLNLSDLLQDGEILFEVSKVVWNLLLTKCMELRHLKHKYGPFGSRKSSGRYRPYSNVDSFIKICKILGLSGIDLFSPSDVVEKRDIRKVCICIRALSKKARSKQLSVPDFDMVVYSVAMPKNMVGVIRKSLESSQCTLSSSSSYSSPKVSQMKLKQKNLHTPCNGGDDYSSSDESDEAESRYMGDNAFSGKFNYAGGVNSDLENSPGCIDEINRDHCKSASLSEMASCGIVSQKQVYNNGITHVNNDVRLENDYSVVGDSSCIDVGDSNYISDYLAFSDLMVHRTDGSNSVIRDGENNMFDFFLNVDNSQGLASNRRSFRNGSQRKFSDDEDTEVSSTTSMSSVLGRLLNLEFDEHFNEDDSLSADDRSSVLKELREAEKHCKDSFVVSEPLKLDTYETDYQTVLFETREAQSDTEDECEFLSGMEPLEGELCGVKTGKPENHVFGSENKDMVAVDDNMPPMVSDDTTVYISVQANLCETIFDNHPCLPVKDMNGAKDDTPVAYNIQDNISYSAAENELSSSQGNNKDASLGLPPGKHGRRPLMRTFVKGTAIAGVLFLLLHISGKGKGNGAQESKQVLKYRDSKSSSTKRQKKIVGKGLYPSEKIKL</sequence>
<dbReference type="OrthoDB" id="21595at2759"/>
<name>A0A830BZC8_9LAMI</name>
<dbReference type="PANTHER" id="PTHR46756:SF18">
    <property type="entry name" value="GAS2-LIKE PROTEIN PICKLED EGGS"/>
    <property type="match status" value="1"/>
</dbReference>
<feature type="compositionally biased region" description="Polar residues" evidence="1">
    <location>
        <begin position="557"/>
        <end position="569"/>
    </location>
</feature>
<dbReference type="AlphaFoldDB" id="A0A830BZC8"/>
<accession>A0A830BZC8</accession>
<keyword evidence="4" id="KW-1185">Reference proteome</keyword>
<organism evidence="3 4">
    <name type="scientific">Phtheirospermum japonicum</name>
    <dbReference type="NCBI Taxonomy" id="374723"/>
    <lineage>
        <taxon>Eukaryota</taxon>
        <taxon>Viridiplantae</taxon>
        <taxon>Streptophyta</taxon>
        <taxon>Embryophyta</taxon>
        <taxon>Tracheophyta</taxon>
        <taxon>Spermatophyta</taxon>
        <taxon>Magnoliopsida</taxon>
        <taxon>eudicotyledons</taxon>
        <taxon>Gunneridae</taxon>
        <taxon>Pentapetalae</taxon>
        <taxon>asterids</taxon>
        <taxon>lamiids</taxon>
        <taxon>Lamiales</taxon>
        <taxon>Orobanchaceae</taxon>
        <taxon>Orobanchaceae incertae sedis</taxon>
        <taxon>Phtheirospermum</taxon>
    </lineage>
</organism>